<dbReference type="Proteomes" id="UP000683565">
    <property type="component" value="Chromosome"/>
</dbReference>
<proteinExistence type="inferred from homology"/>
<evidence type="ECO:0000313" key="2">
    <source>
        <dbReference type="EMBL" id="QXE28151.1"/>
    </source>
</evidence>
<dbReference type="PRINTS" id="PR01595">
    <property type="entry name" value="SYCDCHAPRONE"/>
</dbReference>
<dbReference type="InterPro" id="IPR005415">
    <property type="entry name" value="T3SS_Ca_resp_chp_LcrH/SycD"/>
</dbReference>
<dbReference type="EMBL" id="CP067334">
    <property type="protein sequence ID" value="QXE28151.1"/>
    <property type="molecule type" value="Genomic_DNA"/>
</dbReference>
<evidence type="ECO:0000313" key="3">
    <source>
        <dbReference type="Proteomes" id="UP000683565"/>
    </source>
</evidence>
<dbReference type="InterPro" id="IPR011716">
    <property type="entry name" value="TPR-3"/>
</dbReference>
<name>A0ABX8LDD1_9CHLA</name>
<evidence type="ECO:0000256" key="1">
    <source>
        <dbReference type="ARBA" id="ARBA00010244"/>
    </source>
</evidence>
<accession>A0ABX8LDD1</accession>
<dbReference type="NCBIfam" id="TIGR02552">
    <property type="entry name" value="LcrH_SycD"/>
    <property type="match status" value="1"/>
</dbReference>
<dbReference type="Gene3D" id="1.25.40.10">
    <property type="entry name" value="Tetratricopeptide repeat domain"/>
    <property type="match status" value="1"/>
</dbReference>
<dbReference type="Pfam" id="PF07720">
    <property type="entry name" value="TPR_3"/>
    <property type="match status" value="1"/>
</dbReference>
<organism evidence="2 3">
    <name type="scientific">Chlamydia buteonis</name>
    <dbReference type="NCBI Taxonomy" id="2494525"/>
    <lineage>
        <taxon>Bacteria</taxon>
        <taxon>Pseudomonadati</taxon>
        <taxon>Chlamydiota</taxon>
        <taxon>Chlamydiia</taxon>
        <taxon>Chlamydiales</taxon>
        <taxon>Chlamydiaceae</taxon>
        <taxon>Chlamydia/Chlamydophila group</taxon>
        <taxon>Chlamydia</taxon>
    </lineage>
</organism>
<reference evidence="2" key="1">
    <citation type="submission" date="2021-01" db="EMBL/GenBank/DDBJ databases">
        <title>Chlamydial infections in birds of prey presented to California wildlife rehabilitation facilities.</title>
        <authorList>
            <person name="Seibert B.A."/>
            <person name="Keel M.K."/>
            <person name="Kelly T.R."/>
            <person name="Nilsen R.A."/>
            <person name="Pesti D.R."/>
            <person name="Ciembor P.X."/>
            <person name="Gregory C.R."/>
            <person name="Ritchie B.W."/>
            <person name="Hawkins M.G."/>
        </authorList>
    </citation>
    <scope>NUCLEOTIDE SEQUENCE [LARGE SCALE GENOMIC DNA]</scope>
    <source>
        <strain evidence="2">SWA</strain>
    </source>
</reference>
<dbReference type="SUPFAM" id="SSF48452">
    <property type="entry name" value="TPR-like"/>
    <property type="match status" value="1"/>
</dbReference>
<dbReference type="InterPro" id="IPR011990">
    <property type="entry name" value="TPR-like_helical_dom_sf"/>
</dbReference>
<comment type="similarity">
    <text evidence="1">Belongs to the LcrH/SycD chaperone family.</text>
</comment>
<sequence>MSPGTLQCIETPQRTHGYLYLQLASVMSYLSYLLEKIAASSKEDFPFPDDLESYLAGYFPNQDLPLDTYQKLFKISSEELERVYKEGYNAYLNREYQVSSETFRWLVFFNPFVSKFWFSLGASLHMSKLYPQALHAYAVTALLRDKDPYPHYYAYICYTLMDEHENANKALELAWERAKHHSAYQELKAEILDIKNHA</sequence>
<gene>
    <name evidence="2" type="ORF">JJJ19_01285</name>
</gene>
<keyword evidence="3" id="KW-1185">Reference proteome</keyword>
<protein>
    <submittedName>
        <fullName evidence="2">SycD/LcrH family type III secretion system chaperone</fullName>
    </submittedName>
</protein>